<organism evidence="4 5">
    <name type="scientific">Engelhardtia mirabilis</name>
    <dbReference type="NCBI Taxonomy" id="2528011"/>
    <lineage>
        <taxon>Bacteria</taxon>
        <taxon>Pseudomonadati</taxon>
        <taxon>Planctomycetota</taxon>
        <taxon>Planctomycetia</taxon>
        <taxon>Planctomycetia incertae sedis</taxon>
        <taxon>Engelhardtia</taxon>
    </lineage>
</organism>
<evidence type="ECO:0000256" key="1">
    <source>
        <dbReference type="ARBA" id="ARBA00007162"/>
    </source>
</evidence>
<dbReference type="KEGG" id="pbap:Pla133_36750"/>
<reference evidence="4 5" key="1">
    <citation type="submission" date="2019-02" db="EMBL/GenBank/DDBJ databases">
        <title>Deep-cultivation of Planctomycetes and their phenomic and genomic characterization uncovers novel biology.</title>
        <authorList>
            <person name="Wiegand S."/>
            <person name="Jogler M."/>
            <person name="Boedeker C."/>
            <person name="Pinto D."/>
            <person name="Vollmers J."/>
            <person name="Rivas-Marin E."/>
            <person name="Kohn T."/>
            <person name="Peeters S.H."/>
            <person name="Heuer A."/>
            <person name="Rast P."/>
            <person name="Oberbeckmann S."/>
            <person name="Bunk B."/>
            <person name="Jeske O."/>
            <person name="Meyerdierks A."/>
            <person name="Storesund J.E."/>
            <person name="Kallscheuer N."/>
            <person name="Luecker S."/>
            <person name="Lage O.M."/>
            <person name="Pohl T."/>
            <person name="Merkel B.J."/>
            <person name="Hornburger P."/>
            <person name="Mueller R.-W."/>
            <person name="Bruemmer F."/>
            <person name="Labrenz M."/>
            <person name="Spormann A.M."/>
            <person name="Op den Camp H."/>
            <person name="Overmann J."/>
            <person name="Amann R."/>
            <person name="Jetten M.S.M."/>
            <person name="Mascher T."/>
            <person name="Medema M.H."/>
            <person name="Devos D.P."/>
            <person name="Kaster A.-K."/>
            <person name="Ovreas L."/>
            <person name="Rohde M."/>
            <person name="Galperin M.Y."/>
            <person name="Jogler C."/>
        </authorList>
    </citation>
    <scope>NUCLEOTIDE SEQUENCE [LARGE SCALE GENOMIC DNA]</scope>
    <source>
        <strain evidence="4 5">Pla133</strain>
    </source>
</reference>
<dbReference type="Pfam" id="PF12974">
    <property type="entry name" value="Phosphonate-bd"/>
    <property type="match status" value="1"/>
</dbReference>
<dbReference type="Proteomes" id="UP000316921">
    <property type="component" value="Chromosome"/>
</dbReference>
<dbReference type="RefSeq" id="WP_419191685.1">
    <property type="nucleotide sequence ID" value="NZ_CP036296.1"/>
</dbReference>
<dbReference type="Gene3D" id="3.40.190.10">
    <property type="entry name" value="Periplasmic binding protein-like II"/>
    <property type="match status" value="2"/>
</dbReference>
<dbReference type="SUPFAM" id="SSF53850">
    <property type="entry name" value="Periplasmic binding protein-like II"/>
    <property type="match status" value="1"/>
</dbReference>
<dbReference type="InterPro" id="IPR006311">
    <property type="entry name" value="TAT_signal"/>
</dbReference>
<dbReference type="PANTHER" id="PTHR35841:SF1">
    <property type="entry name" value="PHOSPHONATES-BINDING PERIPLASMIC PROTEIN"/>
    <property type="match status" value="1"/>
</dbReference>
<keyword evidence="5" id="KW-1185">Reference proteome</keyword>
<evidence type="ECO:0000256" key="3">
    <source>
        <dbReference type="SAM" id="SignalP"/>
    </source>
</evidence>
<dbReference type="PROSITE" id="PS51257">
    <property type="entry name" value="PROKAR_LIPOPROTEIN"/>
    <property type="match status" value="1"/>
</dbReference>
<protein>
    <submittedName>
        <fullName evidence="4">Phosphate-import protein PhnD</fullName>
    </submittedName>
</protein>
<accession>A0A518BNQ2</accession>
<feature type="chain" id="PRO_5022181433" evidence="3">
    <location>
        <begin position="33"/>
        <end position="298"/>
    </location>
</feature>
<name>A0A518BNQ2_9BACT</name>
<dbReference type="EMBL" id="CP036287">
    <property type="protein sequence ID" value="QDU68576.1"/>
    <property type="molecule type" value="Genomic_DNA"/>
</dbReference>
<evidence type="ECO:0000313" key="5">
    <source>
        <dbReference type="Proteomes" id="UP000316921"/>
    </source>
</evidence>
<dbReference type="AlphaFoldDB" id="A0A518BNQ2"/>
<dbReference type="NCBIfam" id="TIGR04553">
    <property type="entry name" value="ABC_peri_selen"/>
    <property type="match status" value="1"/>
</dbReference>
<sequence precursor="true">MTVMTNRRTLLGVAGCALLMAACSGSSTSASAPPLRFTAIPDADATELEAKFAPLAAHLSRELGVPVEYLPSDDYTASVEMFKNGDIQLAWFGGLTGVQARQAVDGSQAIAQGRTDELFKSYFIANASTGLERSDDFPTELAEFTFLFGSPSSTSGRLMPEYFILEATGKSAEKFFGTLPTFSGDHKQTALMVARGEADAGALNYVVYDDLVASGEIDPEVCRVIWETPAYVDYNWTVRPEVDTDWPGVSSAKLREVLLAIDDPELLAALRRPEGLIAAENSDYSSIEATAKALGLIR</sequence>
<feature type="signal peptide" evidence="3">
    <location>
        <begin position="1"/>
        <end position="32"/>
    </location>
</feature>
<dbReference type="PROSITE" id="PS51318">
    <property type="entry name" value="TAT"/>
    <property type="match status" value="1"/>
</dbReference>
<dbReference type="InterPro" id="IPR030836">
    <property type="entry name" value="ABC_peri_PhnD-like"/>
</dbReference>
<comment type="similarity">
    <text evidence="1">Belongs to the phosphate/phosphite/phosphonate binding protein family.</text>
</comment>
<dbReference type="InterPro" id="IPR005770">
    <property type="entry name" value="PhnD"/>
</dbReference>
<gene>
    <name evidence="4" type="primary">phnD</name>
    <name evidence="4" type="ORF">Pla133_36750</name>
</gene>
<keyword evidence="2 3" id="KW-0732">Signal</keyword>
<proteinExistence type="inferred from homology"/>
<dbReference type="GO" id="GO:0055085">
    <property type="term" value="P:transmembrane transport"/>
    <property type="evidence" value="ECO:0007669"/>
    <property type="project" value="InterPro"/>
</dbReference>
<evidence type="ECO:0000256" key="2">
    <source>
        <dbReference type="ARBA" id="ARBA00022729"/>
    </source>
</evidence>
<evidence type="ECO:0000313" key="4">
    <source>
        <dbReference type="EMBL" id="QDU68576.1"/>
    </source>
</evidence>
<dbReference type="PANTHER" id="PTHR35841">
    <property type="entry name" value="PHOSPHONATES-BINDING PERIPLASMIC PROTEIN"/>
    <property type="match status" value="1"/>
</dbReference>
<dbReference type="NCBIfam" id="TIGR01098">
    <property type="entry name" value="3A0109s03R"/>
    <property type="match status" value="1"/>
</dbReference>
<dbReference type="GO" id="GO:0043190">
    <property type="term" value="C:ATP-binding cassette (ABC) transporter complex"/>
    <property type="evidence" value="ECO:0007669"/>
    <property type="project" value="InterPro"/>
</dbReference>